<evidence type="ECO:0000313" key="3">
    <source>
        <dbReference type="Proteomes" id="UP000823775"/>
    </source>
</evidence>
<evidence type="ECO:0000313" key="2">
    <source>
        <dbReference type="EMBL" id="MCD7461481.1"/>
    </source>
</evidence>
<feature type="non-terminal residue" evidence="2">
    <location>
        <position position="67"/>
    </location>
</feature>
<keyword evidence="3" id="KW-1185">Reference proteome</keyword>
<dbReference type="EMBL" id="JACEIK010000726">
    <property type="protein sequence ID" value="MCD7461481.1"/>
    <property type="molecule type" value="Genomic_DNA"/>
</dbReference>
<reference evidence="2 3" key="1">
    <citation type="journal article" date="2021" name="BMC Genomics">
        <title>Datura genome reveals duplications of psychoactive alkaloid biosynthetic genes and high mutation rate following tissue culture.</title>
        <authorList>
            <person name="Rajewski A."/>
            <person name="Carter-House D."/>
            <person name="Stajich J."/>
            <person name="Litt A."/>
        </authorList>
    </citation>
    <scope>NUCLEOTIDE SEQUENCE [LARGE SCALE GENOMIC DNA]</scope>
    <source>
        <strain evidence="2">AR-01</strain>
    </source>
</reference>
<evidence type="ECO:0000256" key="1">
    <source>
        <dbReference type="SAM" id="MobiDB-lite"/>
    </source>
</evidence>
<organism evidence="2 3">
    <name type="scientific">Datura stramonium</name>
    <name type="common">Jimsonweed</name>
    <name type="synonym">Common thornapple</name>
    <dbReference type="NCBI Taxonomy" id="4076"/>
    <lineage>
        <taxon>Eukaryota</taxon>
        <taxon>Viridiplantae</taxon>
        <taxon>Streptophyta</taxon>
        <taxon>Embryophyta</taxon>
        <taxon>Tracheophyta</taxon>
        <taxon>Spermatophyta</taxon>
        <taxon>Magnoliopsida</taxon>
        <taxon>eudicotyledons</taxon>
        <taxon>Gunneridae</taxon>
        <taxon>Pentapetalae</taxon>
        <taxon>asterids</taxon>
        <taxon>lamiids</taxon>
        <taxon>Solanales</taxon>
        <taxon>Solanaceae</taxon>
        <taxon>Solanoideae</taxon>
        <taxon>Datureae</taxon>
        <taxon>Datura</taxon>
    </lineage>
</organism>
<feature type="compositionally biased region" description="Polar residues" evidence="1">
    <location>
        <begin position="1"/>
        <end position="32"/>
    </location>
</feature>
<proteinExistence type="predicted"/>
<dbReference type="Proteomes" id="UP000823775">
    <property type="component" value="Unassembled WGS sequence"/>
</dbReference>
<accession>A0ABS8SRH0</accession>
<feature type="region of interest" description="Disordered" evidence="1">
    <location>
        <begin position="1"/>
        <end position="42"/>
    </location>
</feature>
<gene>
    <name evidence="2" type="ORF">HAX54_046211</name>
</gene>
<protein>
    <submittedName>
        <fullName evidence="2">Uncharacterized protein</fullName>
    </submittedName>
</protein>
<name>A0ABS8SRH0_DATST</name>
<comment type="caution">
    <text evidence="2">The sequence shown here is derived from an EMBL/GenBank/DDBJ whole genome shotgun (WGS) entry which is preliminary data.</text>
</comment>
<sequence>MPPYSRMQTLNGPHTSVQGSSIGVQDGPSTSGRIPETLVPHPPSMDISVVEFRGAIQMLTQLVAAQS</sequence>